<sequence length="555" mass="61940">MFGYGGFGGRGKRKAPPENNSTGTGYSGDNGDTKKLVSGRKKAESRSTKDDKANIRFLKQIQKQMKYEEKNSWSKPFDLYEDDKKKVAALLAEIFRNQVPTDWDKRKDLYNMALDVTRALASNERLGRIFGDKDDQEGVLFWLIDFSQQAKQITNHNEELGYTKDDLNDVLLATQVNEVAEMALRISKRVQAPKQVADLAVVTLTERYQSELGTLRFDTVDSIQNHYFLKLIPSAPSILNTRNVFKELAAYRTALPVEYGSSCFCRVISNRLDMLRVMITGPDDTPYANGCFLFDINLPGTYPKVSPKVRFLTTGGGKLRFNPNLYNCGKVCLSLLGTWAGPGWVAGQSTLLQVLISIQSLILVPDPYYNEPAYDTSRGTPKGIAASKSYNKTIRGYTISAAIESHLIAIMRNNNPYVEFEQAMIKHFLEKRSLIQKELWIWAKEDESLSACVSNVCTLLESLSNRERNSKRSKRARGVAAAAKTSLSDEPICLDLDSDVEEIMYTKPHNGPLKSDIPICLDLSDDEAEEKRGGESIDVAKNAGGAKSDVVVDLT</sequence>
<proteinExistence type="predicted"/>
<keyword evidence="2" id="KW-0833">Ubl conjugation pathway</keyword>
<feature type="compositionally biased region" description="Basic and acidic residues" evidence="3">
    <location>
        <begin position="31"/>
        <end position="51"/>
    </location>
</feature>
<dbReference type="PANTHER" id="PTHR46116:SF39">
    <property type="entry name" value="BACULOVIRAL IAP REPEAT-CONTAINING PROTEIN 6"/>
    <property type="match status" value="1"/>
</dbReference>
<feature type="region of interest" description="Disordered" evidence="3">
    <location>
        <begin position="1"/>
        <end position="51"/>
    </location>
</feature>
<keyword evidence="1" id="KW-0808">Transferase</keyword>
<dbReference type="SUPFAM" id="SSF54495">
    <property type="entry name" value="UBC-like"/>
    <property type="match status" value="1"/>
</dbReference>
<dbReference type="PANTHER" id="PTHR46116">
    <property type="entry name" value="(E3-INDEPENDENT) E2 UBIQUITIN-CONJUGATING ENZYME"/>
    <property type="match status" value="1"/>
</dbReference>
<reference evidence="6" key="1">
    <citation type="submission" date="2021-01" db="EMBL/GenBank/DDBJ databases">
        <authorList>
            <person name="Corre E."/>
            <person name="Pelletier E."/>
            <person name="Niang G."/>
            <person name="Scheremetjew M."/>
            <person name="Finn R."/>
            <person name="Kale V."/>
            <person name="Holt S."/>
            <person name="Cochrane G."/>
            <person name="Meng A."/>
            <person name="Brown T."/>
            <person name="Cohen L."/>
        </authorList>
    </citation>
    <scope>NUCLEOTIDE SEQUENCE</scope>
    <source>
        <strain evidence="6">GSO104</strain>
    </source>
</reference>
<dbReference type="PROSITE" id="PS50127">
    <property type="entry name" value="UBC_2"/>
    <property type="match status" value="1"/>
</dbReference>
<evidence type="ECO:0000256" key="1">
    <source>
        <dbReference type="ARBA" id="ARBA00022679"/>
    </source>
</evidence>
<feature type="domain" description="UBC core" evidence="4">
    <location>
        <begin position="243"/>
        <end position="403"/>
    </location>
</feature>
<evidence type="ECO:0000259" key="4">
    <source>
        <dbReference type="PROSITE" id="PS50127"/>
    </source>
</evidence>
<name>A0A6V2FBS3_9STRA</name>
<dbReference type="Pfam" id="PF00179">
    <property type="entry name" value="UQ_con"/>
    <property type="match status" value="1"/>
</dbReference>
<dbReference type="AlphaFoldDB" id="A0A6V2FBS3"/>
<dbReference type="CDD" id="cd23810">
    <property type="entry name" value="UBCc_BIRC6"/>
    <property type="match status" value="1"/>
</dbReference>
<evidence type="ECO:0000256" key="3">
    <source>
        <dbReference type="SAM" id="MobiDB-lite"/>
    </source>
</evidence>
<protein>
    <recommendedName>
        <fullName evidence="4">UBC core domain-containing protein</fullName>
    </recommendedName>
</protein>
<dbReference type="InterPro" id="IPR000608">
    <property type="entry name" value="UBC"/>
</dbReference>
<evidence type="ECO:0000313" key="6">
    <source>
        <dbReference type="EMBL" id="CAE4608253.1"/>
    </source>
</evidence>
<dbReference type="Gene3D" id="3.10.110.10">
    <property type="entry name" value="Ubiquitin Conjugating Enzyme"/>
    <property type="match status" value="1"/>
</dbReference>
<dbReference type="GO" id="GO:0016740">
    <property type="term" value="F:transferase activity"/>
    <property type="evidence" value="ECO:0007669"/>
    <property type="project" value="UniProtKB-KW"/>
</dbReference>
<evidence type="ECO:0000313" key="5">
    <source>
        <dbReference type="EMBL" id="CAE4608241.1"/>
    </source>
</evidence>
<evidence type="ECO:0000256" key="2">
    <source>
        <dbReference type="ARBA" id="ARBA00022786"/>
    </source>
</evidence>
<accession>A0A6V2FBS3</accession>
<dbReference type="EMBL" id="HBNS01019424">
    <property type="protein sequence ID" value="CAE4608253.1"/>
    <property type="molecule type" value="Transcribed_RNA"/>
</dbReference>
<organism evidence="6">
    <name type="scientific">Ditylum brightwellii</name>
    <dbReference type="NCBI Taxonomy" id="49249"/>
    <lineage>
        <taxon>Eukaryota</taxon>
        <taxon>Sar</taxon>
        <taxon>Stramenopiles</taxon>
        <taxon>Ochrophyta</taxon>
        <taxon>Bacillariophyta</taxon>
        <taxon>Mediophyceae</taxon>
        <taxon>Lithodesmiophycidae</taxon>
        <taxon>Lithodesmiales</taxon>
        <taxon>Lithodesmiaceae</taxon>
        <taxon>Ditylum</taxon>
    </lineage>
</organism>
<dbReference type="InterPro" id="IPR016135">
    <property type="entry name" value="UBQ-conjugating_enzyme/RWD"/>
</dbReference>
<gene>
    <name evidence="5" type="ORF">DBRI00130_LOCUS15455</name>
    <name evidence="6" type="ORF">DBRI00130_LOCUS15461</name>
</gene>
<dbReference type="SMART" id="SM00212">
    <property type="entry name" value="UBCc"/>
    <property type="match status" value="1"/>
</dbReference>
<dbReference type="EMBL" id="HBNS01019418">
    <property type="protein sequence ID" value="CAE4608241.1"/>
    <property type="molecule type" value="Transcribed_RNA"/>
</dbReference>